<feature type="transmembrane region" description="Helical" evidence="1">
    <location>
        <begin position="78"/>
        <end position="96"/>
    </location>
</feature>
<evidence type="ECO:0000313" key="2">
    <source>
        <dbReference type="EMBL" id="MFD2581126.1"/>
    </source>
</evidence>
<proteinExistence type="predicted"/>
<evidence type="ECO:0008006" key="4">
    <source>
        <dbReference type="Google" id="ProtNLM"/>
    </source>
</evidence>
<reference evidence="3" key="1">
    <citation type="journal article" date="2019" name="Int. J. Syst. Evol. Microbiol.">
        <title>The Global Catalogue of Microorganisms (GCM) 10K type strain sequencing project: providing services to taxonomists for standard genome sequencing and annotation.</title>
        <authorList>
            <consortium name="The Broad Institute Genomics Platform"/>
            <consortium name="The Broad Institute Genome Sequencing Center for Infectious Disease"/>
            <person name="Wu L."/>
            <person name="Ma J."/>
        </authorList>
    </citation>
    <scope>NUCLEOTIDE SEQUENCE [LARGE SCALE GENOMIC DNA]</scope>
    <source>
        <strain evidence="3">KCTC 42866</strain>
    </source>
</reference>
<gene>
    <name evidence="2" type="ORF">ACFSR6_01395</name>
</gene>
<dbReference type="RefSeq" id="WP_379073983.1">
    <property type="nucleotide sequence ID" value="NZ_JBHULL010000003.1"/>
</dbReference>
<comment type="caution">
    <text evidence="2">The sequence shown here is derived from an EMBL/GenBank/DDBJ whole genome shotgun (WGS) entry which is preliminary data.</text>
</comment>
<protein>
    <recommendedName>
        <fullName evidence="4">DUF1648 domain-containing protein</fullName>
    </recommendedName>
</protein>
<keyword evidence="1" id="KW-0812">Transmembrane</keyword>
<organism evidence="2 3">
    <name type="scientific">Pedobacter vanadiisoli</name>
    <dbReference type="NCBI Taxonomy" id="1761975"/>
    <lineage>
        <taxon>Bacteria</taxon>
        <taxon>Pseudomonadati</taxon>
        <taxon>Bacteroidota</taxon>
        <taxon>Sphingobacteriia</taxon>
        <taxon>Sphingobacteriales</taxon>
        <taxon>Sphingobacteriaceae</taxon>
        <taxon>Pedobacter</taxon>
    </lineage>
</organism>
<feature type="transmembrane region" description="Helical" evidence="1">
    <location>
        <begin position="51"/>
        <end position="71"/>
    </location>
</feature>
<dbReference type="EMBL" id="JBHULL010000003">
    <property type="protein sequence ID" value="MFD2581126.1"/>
    <property type="molecule type" value="Genomic_DNA"/>
</dbReference>
<dbReference type="Proteomes" id="UP001597461">
    <property type="component" value="Unassembled WGS sequence"/>
</dbReference>
<keyword evidence="1" id="KW-1133">Transmembrane helix</keyword>
<sequence>MSKFTSGLKKRPVSWSIFTFYLVGWLVPLLIEVFFTPIPQHDSTKGHHSPFGIFLMLSIFYLLFTLTLGFIGKNNNIYLKRSGYIGFSLIIFIAIYNG</sequence>
<keyword evidence="1" id="KW-0472">Membrane</keyword>
<keyword evidence="3" id="KW-1185">Reference proteome</keyword>
<evidence type="ECO:0000313" key="3">
    <source>
        <dbReference type="Proteomes" id="UP001597461"/>
    </source>
</evidence>
<feature type="transmembrane region" description="Helical" evidence="1">
    <location>
        <begin position="12"/>
        <end position="31"/>
    </location>
</feature>
<evidence type="ECO:0000256" key="1">
    <source>
        <dbReference type="SAM" id="Phobius"/>
    </source>
</evidence>
<accession>A0ABW5ME78</accession>
<name>A0ABW5ME78_9SPHI</name>